<evidence type="ECO:0000313" key="1">
    <source>
        <dbReference type="Proteomes" id="UP000245320"/>
    </source>
</evidence>
<dbReference type="AlphaFoldDB" id="A0A2U4CMY8"/>
<evidence type="ECO:0000313" key="2">
    <source>
        <dbReference type="RefSeq" id="XP_019806809.1"/>
    </source>
</evidence>
<dbReference type="InParanoid" id="A0A2U4CMY8"/>
<dbReference type="GeneID" id="109552752"/>
<dbReference type="OrthoDB" id="9451460at2759"/>
<dbReference type="Proteomes" id="UP000245320">
    <property type="component" value="Chromosome 15"/>
</dbReference>
<organism evidence="1 2">
    <name type="scientific">Tursiops truncatus</name>
    <name type="common">Atlantic bottle-nosed dolphin</name>
    <name type="synonym">Delphinus truncatus</name>
    <dbReference type="NCBI Taxonomy" id="9739"/>
    <lineage>
        <taxon>Eukaryota</taxon>
        <taxon>Metazoa</taxon>
        <taxon>Chordata</taxon>
        <taxon>Craniata</taxon>
        <taxon>Vertebrata</taxon>
        <taxon>Euteleostomi</taxon>
        <taxon>Mammalia</taxon>
        <taxon>Eutheria</taxon>
        <taxon>Laurasiatheria</taxon>
        <taxon>Artiodactyla</taxon>
        <taxon>Whippomorpha</taxon>
        <taxon>Cetacea</taxon>
        <taxon>Odontoceti</taxon>
        <taxon>Delphinidae</taxon>
        <taxon>Tursiops</taxon>
    </lineage>
</organism>
<gene>
    <name evidence="2" type="primary">C15H20orf204</name>
</gene>
<dbReference type="RefSeq" id="XP_019806809.1">
    <property type="nucleotide sequence ID" value="XM_019951250.2"/>
</dbReference>
<name>A0A2U4CMY8_TURTR</name>
<sequence>MSPALVGMGQGMAKGETVQGVLPAVGRPRSVLPPSLMGTWALTPMQIRAAGAVVCPSPNLPALCLEHLLNGMATSPLYQLRDSLVQGPPRPALWALLLALLGAAPGRARLGACSVPDVLHHYRAVIFEDLQAAVRWTGPGSRQLHFIQKNLTGAAASRWRGRVGASCGAQKEHSILLSIMALGRTLRGAVAGGRRGALEKAAWTVAVRTEAVMRRHCRTLRQRSRRPETRPVRRRGGRRRLLLRALDAVATCWEKLFALRAAATDGSWGS</sequence>
<reference evidence="2" key="1">
    <citation type="submission" date="2025-08" db="UniProtKB">
        <authorList>
            <consortium name="RefSeq"/>
        </authorList>
    </citation>
    <scope>IDENTIFICATION</scope>
    <source>
        <tissue evidence="2">Spleen</tissue>
    </source>
</reference>
<keyword evidence="1" id="KW-1185">Reference proteome</keyword>
<proteinExistence type="predicted"/>
<dbReference type="CTD" id="127390897"/>
<accession>A0A2U4CMY8</accession>
<protein>
    <submittedName>
        <fullName evidence="2">Uncharacterized protein C20orf204 homolog isoform X1</fullName>
    </submittedName>
</protein>